<dbReference type="AlphaFoldDB" id="A0A7J6UXE8"/>
<reference evidence="2 3" key="1">
    <citation type="submission" date="2020-06" db="EMBL/GenBank/DDBJ databases">
        <title>Transcriptomic and genomic resources for Thalictrum thalictroides and T. hernandezii: Facilitating candidate gene discovery in an emerging model plant lineage.</title>
        <authorList>
            <person name="Arias T."/>
            <person name="Riano-Pachon D.M."/>
            <person name="Di Stilio V.S."/>
        </authorList>
    </citation>
    <scope>NUCLEOTIDE SEQUENCE [LARGE SCALE GENOMIC DNA]</scope>
    <source>
        <strain evidence="3">cv. WT478/WT964</strain>
        <tissue evidence="2">Leaves</tissue>
    </source>
</reference>
<feature type="signal peptide" evidence="1">
    <location>
        <begin position="1"/>
        <end position="27"/>
    </location>
</feature>
<dbReference type="EMBL" id="JABWDY010042135">
    <property type="protein sequence ID" value="KAF5176860.1"/>
    <property type="molecule type" value="Genomic_DNA"/>
</dbReference>
<sequence>MDNNMVVRPLWILFFVVSLVWVDGSSSGREYHGVVRRQMYVENQSISIVDGASNDVGGEVNNESNLNMGGDHEQGKNTTEISSIMSSNVGKVIGEMDKKHERKGSDGDSYVLSPCYYECHYMLTLSLCDSFKMEGSMKLI</sequence>
<evidence type="ECO:0000256" key="1">
    <source>
        <dbReference type="SAM" id="SignalP"/>
    </source>
</evidence>
<keyword evidence="1" id="KW-0732">Signal</keyword>
<protein>
    <submittedName>
        <fullName evidence="2">Uncharacterized protein</fullName>
    </submittedName>
</protein>
<organism evidence="2 3">
    <name type="scientific">Thalictrum thalictroides</name>
    <name type="common">Rue-anemone</name>
    <name type="synonym">Anemone thalictroides</name>
    <dbReference type="NCBI Taxonomy" id="46969"/>
    <lineage>
        <taxon>Eukaryota</taxon>
        <taxon>Viridiplantae</taxon>
        <taxon>Streptophyta</taxon>
        <taxon>Embryophyta</taxon>
        <taxon>Tracheophyta</taxon>
        <taxon>Spermatophyta</taxon>
        <taxon>Magnoliopsida</taxon>
        <taxon>Ranunculales</taxon>
        <taxon>Ranunculaceae</taxon>
        <taxon>Thalictroideae</taxon>
        <taxon>Thalictrum</taxon>
    </lineage>
</organism>
<gene>
    <name evidence="2" type="ORF">FRX31_033552</name>
</gene>
<feature type="chain" id="PRO_5029611673" evidence="1">
    <location>
        <begin position="28"/>
        <end position="140"/>
    </location>
</feature>
<evidence type="ECO:0000313" key="3">
    <source>
        <dbReference type="Proteomes" id="UP000554482"/>
    </source>
</evidence>
<proteinExistence type="predicted"/>
<accession>A0A7J6UXE8</accession>
<dbReference type="Proteomes" id="UP000554482">
    <property type="component" value="Unassembled WGS sequence"/>
</dbReference>
<comment type="caution">
    <text evidence="2">The sequence shown here is derived from an EMBL/GenBank/DDBJ whole genome shotgun (WGS) entry which is preliminary data.</text>
</comment>
<evidence type="ECO:0000313" key="2">
    <source>
        <dbReference type="EMBL" id="KAF5176860.1"/>
    </source>
</evidence>
<keyword evidence="3" id="KW-1185">Reference proteome</keyword>
<name>A0A7J6UXE8_THATH</name>